<dbReference type="AlphaFoldDB" id="A0A2H0CUQ9"/>
<sequence>LILAGGSIIDTSGAISFGNENLTTTGTLSSGNTTVTGTLSASSLSAFSGGASTTLASVTGTLYVGGTATTTITGDTSTSTFKGGIATNGTIDVQSTTATSTFGNGIEIANGGIRLRSDICAGLGNGGALVTDANGFIVCEADDGGSSVFSWTPDTTYGENANSTTTPIWLKDTLYASSTSFFTGLASFTNATATQVTVSGQAYFNSSTTFNGVEYLFPSSDGSANQILSTNGAGGLSWTTSSGGAFSWTPTTTYGENTNATSTPIFFRNSIYASSTRIAFDTTSIIFASSSASTLTVSYASAATSTIPNAKNYAWTIATSTTGLPFFSINTNGGIATTTIRGGLVIDGGRFTHDYGAGVTSIENLELGPISFDTDAGAVSWVNLPFSSTTPAGTAESFTAQINDTSILTIYAQTDGSTAAPKNVRVVIGTSTDAILGSSNIPYGSLIIADGALCVDDGSGANCDDAAISRGEIAAETTTIQNIDLAENYPTKDASLEAGDIVMFDTDNEVFVKKFDIASTSEISRLEFLGVISTAPGVLLGGFGDKIFTNEIKVPVTLSGRVPVKVNLEGGDIAVGDRITYSSVAGVGTKATTSAITIGIALESFTASSTKDTVIAFIDSDYTLARSEFFIGSNGNIGIGTTTPGYKLHVAGDIAANSFINVSTKDAKTDIAYLTGADTDAILEKIKRTNIATYIYTGEAVSGTDERGSITDGKRLGLIAEEAPHEVLSVDGKGVDIYKLTTFIFAGIQAQEKLIEDIQIKISDIESALAMTGSSTPDTAGEALYTGDGFMDTIFAFVLDKLRAFGIRIETNIIRVANFVTDTITTKDLVTDGIEVGSPENRSGVTLYDMEDGTPYCLQIAGGAISSTQGVCGEVGGTDGGGMVDDTALSTGGGDITADNEPPTLALVGNNPARVPLGASYSDMGVTVTDNVDENLGYKIYLDGSLVTFVSLDTATTTTYEIIYTASDNAGNTATSTRTVIIEAPEPAFVEVPVDNGNASTTPDNTASGIATTTESTVTE</sequence>
<name>A0A2H0CUQ9_9BACT</name>
<evidence type="ECO:0000256" key="1">
    <source>
        <dbReference type="SAM" id="MobiDB-lite"/>
    </source>
</evidence>
<dbReference type="EMBL" id="PCTL01000013">
    <property type="protein sequence ID" value="PIP73663.1"/>
    <property type="molecule type" value="Genomic_DNA"/>
</dbReference>
<reference evidence="3 4" key="1">
    <citation type="submission" date="2017-09" db="EMBL/GenBank/DDBJ databases">
        <title>Depth-based differentiation of microbial function through sediment-hosted aquifers and enrichment of novel symbionts in the deep terrestrial subsurface.</title>
        <authorList>
            <person name="Probst A.J."/>
            <person name="Ladd B."/>
            <person name="Jarett J.K."/>
            <person name="Geller-Mcgrath D.E."/>
            <person name="Sieber C.M."/>
            <person name="Emerson J.B."/>
            <person name="Anantharaman K."/>
            <person name="Thomas B.C."/>
            <person name="Malmstrom R."/>
            <person name="Stieglmeier M."/>
            <person name="Klingl A."/>
            <person name="Woyke T."/>
            <person name="Ryan C.M."/>
            <person name="Banfield J.F."/>
        </authorList>
    </citation>
    <scope>NUCLEOTIDE SEQUENCE [LARGE SCALE GENOMIC DNA]</scope>
    <source>
        <strain evidence="3">CG22_combo_CG10-13_8_21_14_all_47_15</strain>
    </source>
</reference>
<proteinExistence type="predicted"/>
<gene>
    <name evidence="3" type="ORF">COW88_01210</name>
</gene>
<organism evidence="3 4">
    <name type="scientific">Candidatus Lloydbacteria bacterium CG22_combo_CG10-13_8_21_14_all_47_15</name>
    <dbReference type="NCBI Taxonomy" id="1974635"/>
    <lineage>
        <taxon>Bacteria</taxon>
        <taxon>Candidatus Lloydiibacteriota</taxon>
    </lineage>
</organism>
<feature type="non-terminal residue" evidence="3">
    <location>
        <position position="1"/>
    </location>
</feature>
<dbReference type="Pfam" id="PF16403">
    <property type="entry name" value="Bact_surface_Ig-like"/>
    <property type="match status" value="1"/>
</dbReference>
<dbReference type="InterPro" id="IPR013783">
    <property type="entry name" value="Ig-like_fold"/>
</dbReference>
<evidence type="ECO:0000313" key="3">
    <source>
        <dbReference type="EMBL" id="PIP73663.1"/>
    </source>
</evidence>
<evidence type="ECO:0000259" key="2">
    <source>
        <dbReference type="Pfam" id="PF16403"/>
    </source>
</evidence>
<feature type="region of interest" description="Disordered" evidence="1">
    <location>
        <begin position="996"/>
        <end position="1020"/>
    </location>
</feature>
<evidence type="ECO:0000313" key="4">
    <source>
        <dbReference type="Proteomes" id="UP000230638"/>
    </source>
</evidence>
<dbReference type="Gene3D" id="2.60.40.10">
    <property type="entry name" value="Immunoglobulins"/>
    <property type="match status" value="1"/>
</dbReference>
<dbReference type="InterPro" id="IPR032179">
    <property type="entry name" value="Cry22Aa_Ig-like"/>
</dbReference>
<dbReference type="Proteomes" id="UP000230638">
    <property type="component" value="Unassembled WGS sequence"/>
</dbReference>
<feature type="domain" description="Pesticidal crystal protein Cry22Aa Ig-like" evidence="2">
    <location>
        <begin position="906"/>
        <end position="982"/>
    </location>
</feature>
<feature type="compositionally biased region" description="Polar residues" evidence="1">
    <location>
        <begin position="997"/>
        <end position="1020"/>
    </location>
</feature>
<protein>
    <recommendedName>
        <fullName evidence="2">Pesticidal crystal protein Cry22Aa Ig-like domain-containing protein</fullName>
    </recommendedName>
</protein>
<accession>A0A2H0CUQ9</accession>
<comment type="caution">
    <text evidence="3">The sequence shown here is derived from an EMBL/GenBank/DDBJ whole genome shotgun (WGS) entry which is preliminary data.</text>
</comment>